<keyword evidence="1" id="KW-0547">Nucleotide-binding</keyword>
<proteinExistence type="predicted"/>
<dbReference type="SUPFAM" id="SSF52540">
    <property type="entry name" value="P-loop containing nucleoside triphosphate hydrolases"/>
    <property type="match status" value="1"/>
</dbReference>
<name>A0ABV8WXI6_9BACI</name>
<dbReference type="EMBL" id="JBHSDT010000008">
    <property type="protein sequence ID" value="MFC4403818.1"/>
    <property type="molecule type" value="Genomic_DNA"/>
</dbReference>
<evidence type="ECO:0000313" key="8">
    <source>
        <dbReference type="Proteomes" id="UP001595882"/>
    </source>
</evidence>
<dbReference type="SMART" id="SM00942">
    <property type="entry name" value="PriCT_1"/>
    <property type="match status" value="1"/>
</dbReference>
<reference evidence="8" key="1">
    <citation type="journal article" date="2019" name="Int. J. Syst. Evol. Microbiol.">
        <title>The Global Catalogue of Microorganisms (GCM) 10K type strain sequencing project: providing services to taxonomists for standard genome sequencing and annotation.</title>
        <authorList>
            <consortium name="The Broad Institute Genomics Platform"/>
            <consortium name="The Broad Institute Genome Sequencing Center for Infectious Disease"/>
            <person name="Wu L."/>
            <person name="Ma J."/>
        </authorList>
    </citation>
    <scope>NUCLEOTIDE SEQUENCE [LARGE SCALE GENOMIC DNA]</scope>
    <source>
        <strain evidence="8">CCUG 37865</strain>
    </source>
</reference>
<dbReference type="InterPro" id="IPR014818">
    <property type="entry name" value="Phage/plasmid_primase_P4_C"/>
</dbReference>
<accession>A0ABV8WXI6</accession>
<feature type="region of interest" description="Disordered" evidence="5">
    <location>
        <begin position="713"/>
        <end position="753"/>
    </location>
</feature>
<protein>
    <submittedName>
        <fullName evidence="7">Phage/plasmid primase, P4 family</fullName>
    </submittedName>
</protein>
<keyword evidence="4" id="KW-0067">ATP-binding</keyword>
<evidence type="ECO:0000259" key="6">
    <source>
        <dbReference type="PROSITE" id="PS51206"/>
    </source>
</evidence>
<evidence type="ECO:0000313" key="7">
    <source>
        <dbReference type="EMBL" id="MFC4403818.1"/>
    </source>
</evidence>
<dbReference type="PANTHER" id="PTHR35372">
    <property type="entry name" value="ATP BINDING PROTEIN-RELATED"/>
    <property type="match status" value="1"/>
</dbReference>
<dbReference type="Proteomes" id="UP001595882">
    <property type="component" value="Unassembled WGS sequence"/>
</dbReference>
<dbReference type="Pfam" id="PF09250">
    <property type="entry name" value="Prim-Pol"/>
    <property type="match status" value="1"/>
</dbReference>
<dbReference type="PROSITE" id="PS51206">
    <property type="entry name" value="SF3_HELICASE_1"/>
    <property type="match status" value="1"/>
</dbReference>
<dbReference type="InterPro" id="IPR027417">
    <property type="entry name" value="P-loop_NTPase"/>
</dbReference>
<dbReference type="InterPro" id="IPR051620">
    <property type="entry name" value="ORF904-like_C"/>
</dbReference>
<keyword evidence="3" id="KW-0347">Helicase</keyword>
<dbReference type="NCBIfam" id="TIGR01613">
    <property type="entry name" value="primase_Cterm"/>
    <property type="match status" value="1"/>
</dbReference>
<evidence type="ECO:0000256" key="3">
    <source>
        <dbReference type="ARBA" id="ARBA00022806"/>
    </source>
</evidence>
<dbReference type="SUPFAM" id="SSF56747">
    <property type="entry name" value="Prim-pol domain"/>
    <property type="match status" value="1"/>
</dbReference>
<evidence type="ECO:0000256" key="2">
    <source>
        <dbReference type="ARBA" id="ARBA00022801"/>
    </source>
</evidence>
<evidence type="ECO:0000256" key="5">
    <source>
        <dbReference type="SAM" id="MobiDB-lite"/>
    </source>
</evidence>
<dbReference type="InterPro" id="IPR014015">
    <property type="entry name" value="Helicase_SF3_DNA-vir"/>
</dbReference>
<evidence type="ECO:0000256" key="4">
    <source>
        <dbReference type="ARBA" id="ARBA00022840"/>
    </source>
</evidence>
<dbReference type="RefSeq" id="WP_390252349.1">
    <property type="nucleotide sequence ID" value="NZ_JBHSDT010000008.1"/>
</dbReference>
<dbReference type="InterPro" id="IPR004968">
    <property type="entry name" value="DNA_primase/NTPase_C"/>
</dbReference>
<dbReference type="InterPro" id="IPR015330">
    <property type="entry name" value="DNA_primase/pol_bifunc_N"/>
</dbReference>
<gene>
    <name evidence="7" type="ORF">ACFOY7_12120</name>
</gene>
<dbReference type="Gene3D" id="3.40.50.300">
    <property type="entry name" value="P-loop containing nucleotide triphosphate hydrolases"/>
    <property type="match status" value="1"/>
</dbReference>
<dbReference type="PANTHER" id="PTHR35372:SF2">
    <property type="entry name" value="SF3 HELICASE DOMAIN-CONTAINING PROTEIN"/>
    <property type="match status" value="1"/>
</dbReference>
<dbReference type="InterPro" id="IPR045455">
    <property type="entry name" value="NrS-1_pol-like_helicase"/>
</dbReference>
<comment type="caution">
    <text evidence="7">The sequence shown here is derived from an EMBL/GenBank/DDBJ whole genome shotgun (WGS) entry which is preliminary data.</text>
</comment>
<keyword evidence="8" id="KW-1185">Reference proteome</keyword>
<dbReference type="SMART" id="SM00885">
    <property type="entry name" value="D5_N"/>
    <property type="match status" value="1"/>
</dbReference>
<keyword evidence="2" id="KW-0378">Hydrolase</keyword>
<evidence type="ECO:0000256" key="1">
    <source>
        <dbReference type="ARBA" id="ARBA00022741"/>
    </source>
</evidence>
<dbReference type="Pfam" id="PF03288">
    <property type="entry name" value="Pox_D5"/>
    <property type="match status" value="1"/>
</dbReference>
<dbReference type="InterPro" id="IPR006500">
    <property type="entry name" value="Helicase_put_C_phage/plasmid"/>
</dbReference>
<feature type="domain" description="SF3 helicase" evidence="6">
    <location>
        <begin position="429"/>
        <end position="589"/>
    </location>
</feature>
<dbReference type="InterPro" id="IPR014820">
    <property type="entry name" value="PriCT_1"/>
</dbReference>
<dbReference type="Pfam" id="PF08708">
    <property type="entry name" value="PriCT_1"/>
    <property type="match status" value="1"/>
</dbReference>
<sequence length="753" mass="86604">MDFSKLFPSAKKPFKVIKLAGYSSLNKENDYSVAKRPFMKKWQDPTLAGLTEQEADRWLRQGGWTGLVIPDAYIVIDIDEKKEGKAIFDALLAANFQFHAIETVRGFQFFFKTTGKVAGQDVKVLMAGGFIGDYRLAGKGQVVMPSVNTEGRSWIHTADGDLDGMPIFFEKLKKMPNEQDRPFSLPVKEGGRNNTLYSHSCRLIEFGYSQKEAVYITSFLNRYFFTPPIEQKEYLQTLRSAFQFRPSGVNYKAPEVSNRKKFHRTEMGNAERLVARKGEDLRYCVELEAWLLWDGSTWVEDKRKKVERIAIKTFREMYGEIHHLTNTDERKELWKWAQASERSSVFLNSIARAEAMLPVSQEELNRDPYKLNCQNGVVDLRTGELLEHQREFFMTKNTNVAYDPTAECPNWIAFLHNIFKDSNGQVKHELIEFIQRSIGYGLTGDTSEQVAFFFWGTGRNGKSTLMNTIKDLLGDYGKQTNSDTFTTKTYDGGVNNDIARLHGARMVSAVESDDGQKLSEALIKQLTGGEPIIARFLRREFFEFTPEFKIFFTTNHKPIVKGDDEGIWRRIRLIPFNYTIPKEEVDKHLPEKLQNELPGILNWAVEGCLKWQKDGLGEPEDVKAATDEYKEEMDLLSSFIEECCVVHTDTKIEASTLYKEYILWAEMNDEYAVKKRTFNNRMVMKGFRKRKSTGNKTYLFGIGLLNTSYQITENDHKKGKPPYRNENEGNRGKQSLLVTNPSKSNSEIVEEEI</sequence>
<dbReference type="Pfam" id="PF08706">
    <property type="entry name" value="D5_N"/>
    <property type="match status" value="1"/>
</dbReference>
<feature type="compositionally biased region" description="Polar residues" evidence="5">
    <location>
        <begin position="732"/>
        <end position="747"/>
    </location>
</feature>
<organism evidence="7 8">
    <name type="scientific">Gracilibacillus xinjiangensis</name>
    <dbReference type="NCBI Taxonomy" id="1193282"/>
    <lineage>
        <taxon>Bacteria</taxon>
        <taxon>Bacillati</taxon>
        <taxon>Bacillota</taxon>
        <taxon>Bacilli</taxon>
        <taxon>Bacillales</taxon>
        <taxon>Bacillaceae</taxon>
        <taxon>Gracilibacillus</taxon>
    </lineage>
</organism>
<dbReference type="Pfam" id="PF19263">
    <property type="entry name" value="DUF5906"/>
    <property type="match status" value="1"/>
</dbReference>